<keyword evidence="1" id="KW-0732">Signal</keyword>
<evidence type="ECO:0008006" key="4">
    <source>
        <dbReference type="Google" id="ProtNLM"/>
    </source>
</evidence>
<evidence type="ECO:0000256" key="1">
    <source>
        <dbReference type="SAM" id="SignalP"/>
    </source>
</evidence>
<dbReference type="EMBL" id="QSLN01000009">
    <property type="protein sequence ID" value="RDV82530.1"/>
    <property type="molecule type" value="Genomic_DNA"/>
</dbReference>
<keyword evidence="3" id="KW-1185">Reference proteome</keyword>
<accession>A0A3D8P2P2</accession>
<feature type="chain" id="PRO_5017642488" description="DUF11 domain-containing protein" evidence="1">
    <location>
        <begin position="24"/>
        <end position="172"/>
    </location>
</feature>
<dbReference type="RefSeq" id="WP_115792820.1">
    <property type="nucleotide sequence ID" value="NZ_QSLN01000009.1"/>
</dbReference>
<proteinExistence type="predicted"/>
<evidence type="ECO:0000313" key="2">
    <source>
        <dbReference type="EMBL" id="RDV82530.1"/>
    </source>
</evidence>
<sequence length="172" mass="18522">MKRAKFLSLVMVIALALMGAAYAAWTETININASVATGTYDVTFSSVSTNDVGDTVDPGADKNVGKTEATISEDAKTITVTAENTYPGYNAEVTYKIKNTGTIPLKVQSIEINIPESDKGKIEVTNEQDIAGKVLDPGQEAEGKIKHVVTDNAVERASYSYTLKVNTIQWNK</sequence>
<feature type="signal peptide" evidence="1">
    <location>
        <begin position="1"/>
        <end position="23"/>
    </location>
</feature>
<dbReference type="AlphaFoldDB" id="A0A3D8P2P2"/>
<reference evidence="2 3" key="1">
    <citation type="submission" date="2018-08" db="EMBL/GenBank/DDBJ databases">
        <title>Form III RuBisCO-mediated autotrophy in Thermodesulfobium bacteria.</title>
        <authorList>
            <person name="Toshchakov S.V."/>
            <person name="Kublanov I.V."/>
            <person name="Frolov E."/>
            <person name="Bonch-Osmolovskaya E.A."/>
            <person name="Tourova T.P."/>
            <person name="Chernych N.A."/>
            <person name="Lebedinsky A.V."/>
        </authorList>
    </citation>
    <scope>NUCLEOTIDE SEQUENCE [LARGE SCALE GENOMIC DNA]</scope>
    <source>
        <strain evidence="2 3">SR</strain>
    </source>
</reference>
<evidence type="ECO:0000313" key="3">
    <source>
        <dbReference type="Proteomes" id="UP000256329"/>
    </source>
</evidence>
<gene>
    <name evidence="2" type="ORF">DXX99_07195</name>
</gene>
<dbReference type="OrthoDB" id="1955180at2"/>
<protein>
    <recommendedName>
        <fullName evidence="4">DUF11 domain-containing protein</fullName>
    </recommendedName>
</protein>
<name>A0A3D8P2P2_9THEO</name>
<organism evidence="2 3">
    <name type="scientific">Ammonifex thiophilus</name>
    <dbReference type="NCBI Taxonomy" id="444093"/>
    <lineage>
        <taxon>Bacteria</taxon>
        <taxon>Bacillati</taxon>
        <taxon>Bacillota</taxon>
        <taxon>Clostridia</taxon>
        <taxon>Thermoanaerobacterales</taxon>
        <taxon>Thermoanaerobacteraceae</taxon>
        <taxon>Ammonifex</taxon>
    </lineage>
</organism>
<comment type="caution">
    <text evidence="2">The sequence shown here is derived from an EMBL/GenBank/DDBJ whole genome shotgun (WGS) entry which is preliminary data.</text>
</comment>
<dbReference type="Proteomes" id="UP000256329">
    <property type="component" value="Unassembled WGS sequence"/>
</dbReference>